<protein>
    <submittedName>
        <fullName evidence="9">MFS transporter</fullName>
    </submittedName>
</protein>
<feature type="transmembrane region" description="Helical" evidence="7">
    <location>
        <begin position="193"/>
        <end position="211"/>
    </location>
</feature>
<keyword evidence="3" id="KW-1003">Cell membrane</keyword>
<feature type="transmembrane region" description="Helical" evidence="7">
    <location>
        <begin position="223"/>
        <end position="240"/>
    </location>
</feature>
<dbReference type="CDD" id="cd17321">
    <property type="entry name" value="MFS_MMR_MDR_like"/>
    <property type="match status" value="1"/>
</dbReference>
<sequence length="509" mass="51577">MRKWLPLVAISLSTFMLLVDLTIVTVAMPALASGLHSSFAALQWTIDIYVLVLAALLLAAGSVSDLLGRRRVFLAGLVLFAIASLGCGLATDPGVLIAARGVQGVGAAAMYATNAALLGITYTGRDRALAFGVWGAVNGAAAAAGPILGGVLTEHVGWRAIFLVNIPFAVLAVLIAVRSIVESRNPGGGRVDLPGAGLFTLAVSLLVYGLIRTGEHGWTDRGTVAAFVVSAVALAFFLLVESRRVDPMIDLRLFRRPSFTALMVGGAVLTASAFANLMFVSLWAQSVLGLEPVAAGLVLTPLAAVSFVVAGVGGRLLHRVAPQYSIGVGLLLVGVGTLLCMLVGPGSTWTALIPGLSVTGIGVGLASPVLASAALTAAPAERAGMANGAMNTFRQLGFAVAVPVFASVAAGRARSVLADSGLFDDPGRAAIGLTGGSAQGLLAQAPEPVRAAVQHALRAAYASGLDRIFLFSGIVALAAGAAVLLLVRAPARPEPERSGRPVAVSAPGA</sequence>
<feature type="transmembrane region" description="Helical" evidence="7">
    <location>
        <begin position="296"/>
        <end position="317"/>
    </location>
</feature>
<feature type="transmembrane region" description="Helical" evidence="7">
    <location>
        <begin position="38"/>
        <end position="60"/>
    </location>
</feature>
<dbReference type="SUPFAM" id="SSF103473">
    <property type="entry name" value="MFS general substrate transporter"/>
    <property type="match status" value="1"/>
</dbReference>
<keyword evidence="4 7" id="KW-0812">Transmembrane</keyword>
<evidence type="ECO:0000256" key="2">
    <source>
        <dbReference type="ARBA" id="ARBA00022448"/>
    </source>
</evidence>
<proteinExistence type="predicted"/>
<feature type="transmembrane region" description="Helical" evidence="7">
    <location>
        <begin position="351"/>
        <end position="375"/>
    </location>
</feature>
<dbReference type="InterPro" id="IPR004638">
    <property type="entry name" value="EmrB-like"/>
</dbReference>
<keyword evidence="2" id="KW-0813">Transport</keyword>
<evidence type="ECO:0000256" key="3">
    <source>
        <dbReference type="ARBA" id="ARBA00022475"/>
    </source>
</evidence>
<feature type="transmembrane region" description="Helical" evidence="7">
    <location>
        <begin position="128"/>
        <end position="148"/>
    </location>
</feature>
<dbReference type="Gene3D" id="1.20.1720.10">
    <property type="entry name" value="Multidrug resistance protein D"/>
    <property type="match status" value="1"/>
</dbReference>
<dbReference type="Pfam" id="PF07690">
    <property type="entry name" value="MFS_1"/>
    <property type="match status" value="1"/>
</dbReference>
<accession>A0ABW1H292</accession>
<organism evidence="9 10">
    <name type="scientific">Micromonospora vulcania</name>
    <dbReference type="NCBI Taxonomy" id="1441873"/>
    <lineage>
        <taxon>Bacteria</taxon>
        <taxon>Bacillati</taxon>
        <taxon>Actinomycetota</taxon>
        <taxon>Actinomycetes</taxon>
        <taxon>Micromonosporales</taxon>
        <taxon>Micromonosporaceae</taxon>
        <taxon>Micromonospora</taxon>
    </lineage>
</organism>
<dbReference type="Proteomes" id="UP001596226">
    <property type="component" value="Unassembled WGS sequence"/>
</dbReference>
<dbReference type="PRINTS" id="PR01036">
    <property type="entry name" value="TCRTETB"/>
</dbReference>
<feature type="transmembrane region" description="Helical" evidence="7">
    <location>
        <begin position="97"/>
        <end position="121"/>
    </location>
</feature>
<feature type="transmembrane region" description="Helical" evidence="7">
    <location>
        <begin position="261"/>
        <end position="284"/>
    </location>
</feature>
<dbReference type="EMBL" id="JBHSQS010000004">
    <property type="protein sequence ID" value="MFC5923395.1"/>
    <property type="molecule type" value="Genomic_DNA"/>
</dbReference>
<evidence type="ECO:0000259" key="8">
    <source>
        <dbReference type="PROSITE" id="PS50850"/>
    </source>
</evidence>
<feature type="transmembrane region" description="Helical" evidence="7">
    <location>
        <begin position="468"/>
        <end position="487"/>
    </location>
</feature>
<gene>
    <name evidence="9" type="ORF">ACFQGL_08585</name>
</gene>
<feature type="transmembrane region" description="Helical" evidence="7">
    <location>
        <begin position="7"/>
        <end position="32"/>
    </location>
</feature>
<evidence type="ECO:0000313" key="10">
    <source>
        <dbReference type="Proteomes" id="UP001596226"/>
    </source>
</evidence>
<comment type="subcellular location">
    <subcellularLocation>
        <location evidence="1">Cell membrane</location>
        <topology evidence="1">Multi-pass membrane protein</topology>
    </subcellularLocation>
</comment>
<dbReference type="InterPro" id="IPR020846">
    <property type="entry name" value="MFS_dom"/>
</dbReference>
<dbReference type="NCBIfam" id="TIGR00711">
    <property type="entry name" value="efflux_EmrB"/>
    <property type="match status" value="1"/>
</dbReference>
<dbReference type="PANTHER" id="PTHR42718:SF49">
    <property type="entry name" value="EXPORT PROTEIN"/>
    <property type="match status" value="1"/>
</dbReference>
<comment type="caution">
    <text evidence="9">The sequence shown here is derived from an EMBL/GenBank/DDBJ whole genome shotgun (WGS) entry which is preliminary data.</text>
</comment>
<evidence type="ECO:0000256" key="7">
    <source>
        <dbReference type="SAM" id="Phobius"/>
    </source>
</evidence>
<feature type="transmembrane region" description="Helical" evidence="7">
    <location>
        <begin position="72"/>
        <end position="91"/>
    </location>
</feature>
<feature type="transmembrane region" description="Helical" evidence="7">
    <location>
        <begin position="396"/>
        <end position="413"/>
    </location>
</feature>
<evidence type="ECO:0000313" key="9">
    <source>
        <dbReference type="EMBL" id="MFC5923395.1"/>
    </source>
</evidence>
<feature type="transmembrane region" description="Helical" evidence="7">
    <location>
        <begin position="324"/>
        <end position="345"/>
    </location>
</feature>
<dbReference type="Gene3D" id="1.20.1250.20">
    <property type="entry name" value="MFS general substrate transporter like domains"/>
    <property type="match status" value="1"/>
</dbReference>
<keyword evidence="6 7" id="KW-0472">Membrane</keyword>
<reference evidence="10" key="1">
    <citation type="journal article" date="2019" name="Int. J. Syst. Evol. Microbiol.">
        <title>The Global Catalogue of Microorganisms (GCM) 10K type strain sequencing project: providing services to taxonomists for standard genome sequencing and annotation.</title>
        <authorList>
            <consortium name="The Broad Institute Genomics Platform"/>
            <consortium name="The Broad Institute Genome Sequencing Center for Infectious Disease"/>
            <person name="Wu L."/>
            <person name="Ma J."/>
        </authorList>
    </citation>
    <scope>NUCLEOTIDE SEQUENCE [LARGE SCALE GENOMIC DNA]</scope>
    <source>
        <strain evidence="10">CGMCC 4.7144</strain>
    </source>
</reference>
<dbReference type="InterPro" id="IPR011701">
    <property type="entry name" value="MFS"/>
</dbReference>
<evidence type="ECO:0000256" key="1">
    <source>
        <dbReference type="ARBA" id="ARBA00004651"/>
    </source>
</evidence>
<feature type="domain" description="Major facilitator superfamily (MFS) profile" evidence="8">
    <location>
        <begin position="6"/>
        <end position="491"/>
    </location>
</feature>
<dbReference type="PANTHER" id="PTHR42718">
    <property type="entry name" value="MAJOR FACILITATOR SUPERFAMILY MULTIDRUG TRANSPORTER MFSC"/>
    <property type="match status" value="1"/>
</dbReference>
<evidence type="ECO:0000256" key="4">
    <source>
        <dbReference type="ARBA" id="ARBA00022692"/>
    </source>
</evidence>
<keyword evidence="5 7" id="KW-1133">Transmembrane helix</keyword>
<feature type="transmembrane region" description="Helical" evidence="7">
    <location>
        <begin position="160"/>
        <end position="181"/>
    </location>
</feature>
<keyword evidence="10" id="KW-1185">Reference proteome</keyword>
<dbReference type="RefSeq" id="WP_377508015.1">
    <property type="nucleotide sequence ID" value="NZ_JBHSQS010000004.1"/>
</dbReference>
<evidence type="ECO:0000256" key="6">
    <source>
        <dbReference type="ARBA" id="ARBA00023136"/>
    </source>
</evidence>
<name>A0ABW1H292_9ACTN</name>
<dbReference type="InterPro" id="IPR036259">
    <property type="entry name" value="MFS_trans_sf"/>
</dbReference>
<dbReference type="PROSITE" id="PS50850">
    <property type="entry name" value="MFS"/>
    <property type="match status" value="1"/>
</dbReference>
<evidence type="ECO:0000256" key="5">
    <source>
        <dbReference type="ARBA" id="ARBA00022989"/>
    </source>
</evidence>